<feature type="compositionally biased region" description="Basic and acidic residues" evidence="1">
    <location>
        <begin position="8"/>
        <end position="17"/>
    </location>
</feature>
<evidence type="ECO:0000313" key="3">
    <source>
        <dbReference type="EMBL" id="SNS88086.1"/>
    </source>
</evidence>
<reference evidence="4" key="1">
    <citation type="submission" date="2017-06" db="EMBL/GenBank/DDBJ databases">
        <authorList>
            <person name="Varghese N."/>
            <person name="Submissions S."/>
        </authorList>
    </citation>
    <scope>NUCLEOTIDE SEQUENCE [LARGE SCALE GENOMIC DNA]</scope>
    <source>
        <strain evidence="4">DSM 45423</strain>
    </source>
</reference>
<organism evidence="3 4">
    <name type="scientific">Geodermatophilus saharensis</name>
    <dbReference type="NCBI Taxonomy" id="1137994"/>
    <lineage>
        <taxon>Bacteria</taxon>
        <taxon>Bacillati</taxon>
        <taxon>Actinomycetota</taxon>
        <taxon>Actinomycetes</taxon>
        <taxon>Geodermatophilales</taxon>
        <taxon>Geodermatophilaceae</taxon>
        <taxon>Geodermatophilus</taxon>
    </lineage>
</organism>
<dbReference type="EMBL" id="FZOH01000010">
    <property type="protein sequence ID" value="SNS88086.1"/>
    <property type="molecule type" value="Genomic_DNA"/>
</dbReference>
<gene>
    <name evidence="3" type="ORF">SAMN04488107_4136</name>
</gene>
<keyword evidence="2" id="KW-0472">Membrane</keyword>
<accession>A0A239I2K6</accession>
<proteinExistence type="predicted"/>
<dbReference type="RefSeq" id="WP_089405794.1">
    <property type="nucleotide sequence ID" value="NZ_FZOH01000010.1"/>
</dbReference>
<dbReference type="OrthoDB" id="9863983at2"/>
<name>A0A239I2K6_9ACTN</name>
<keyword evidence="2" id="KW-1133">Transmembrane helix</keyword>
<evidence type="ECO:0000256" key="2">
    <source>
        <dbReference type="SAM" id="Phobius"/>
    </source>
</evidence>
<feature type="transmembrane region" description="Helical" evidence="2">
    <location>
        <begin position="191"/>
        <end position="210"/>
    </location>
</feature>
<dbReference type="Proteomes" id="UP000198386">
    <property type="component" value="Unassembled WGS sequence"/>
</dbReference>
<evidence type="ECO:0000313" key="4">
    <source>
        <dbReference type="Proteomes" id="UP000198386"/>
    </source>
</evidence>
<feature type="transmembrane region" description="Helical" evidence="2">
    <location>
        <begin position="126"/>
        <end position="144"/>
    </location>
</feature>
<keyword evidence="2" id="KW-0812">Transmembrane</keyword>
<evidence type="ECO:0000256" key="1">
    <source>
        <dbReference type="SAM" id="MobiDB-lite"/>
    </source>
</evidence>
<keyword evidence="4" id="KW-1185">Reference proteome</keyword>
<sequence>MSTVQTDKTPRERRGWRSGEPLPPLDGPEAVGPPLRWARRLTPLGIGRRAVRLQVSGGRLSITRTATWRGRRPVVDAPLAEFHSAAPSRGGRGLHLWHGDRLFRLTGVSTAPSSGTVDLGGGDDPISGLIALVLLPVLLVGALGDYTDKLASQRETVQATLRWLGPVLGPPPPGLQVRPPLPGGPLTAARWLLRSAVVGAVVAGFVWLLLR</sequence>
<dbReference type="AlphaFoldDB" id="A0A239I2K6"/>
<feature type="region of interest" description="Disordered" evidence="1">
    <location>
        <begin position="1"/>
        <end position="34"/>
    </location>
</feature>
<protein>
    <submittedName>
        <fullName evidence="3">Uncharacterized protein</fullName>
    </submittedName>
</protein>